<dbReference type="Pfam" id="PF13524">
    <property type="entry name" value="Glyco_trans_1_2"/>
    <property type="match status" value="1"/>
</dbReference>
<dbReference type="InterPro" id="IPR055259">
    <property type="entry name" value="YkvP/CgeB_Glyco_trans-like"/>
</dbReference>
<accession>X1VI42</accession>
<gene>
    <name evidence="2" type="ORF">S12H4_59757</name>
</gene>
<comment type="caution">
    <text evidence="2">The sequence shown here is derived from an EMBL/GenBank/DDBJ whole genome shotgun (WGS) entry which is preliminary data.</text>
</comment>
<dbReference type="EMBL" id="BARW01039141">
    <property type="protein sequence ID" value="GAJ18252.1"/>
    <property type="molecule type" value="Genomic_DNA"/>
</dbReference>
<organism evidence="2">
    <name type="scientific">marine sediment metagenome</name>
    <dbReference type="NCBI Taxonomy" id="412755"/>
    <lineage>
        <taxon>unclassified sequences</taxon>
        <taxon>metagenomes</taxon>
        <taxon>ecological metagenomes</taxon>
    </lineage>
</organism>
<reference evidence="2" key="1">
    <citation type="journal article" date="2014" name="Front. Microbiol.">
        <title>High frequency of phylogenetically diverse reductive dehalogenase-homologous genes in deep subseafloor sedimentary metagenomes.</title>
        <authorList>
            <person name="Kawai M."/>
            <person name="Futagami T."/>
            <person name="Toyoda A."/>
            <person name="Takaki Y."/>
            <person name="Nishi S."/>
            <person name="Hori S."/>
            <person name="Arai W."/>
            <person name="Tsubouchi T."/>
            <person name="Morono Y."/>
            <person name="Uchiyama I."/>
            <person name="Ito T."/>
            <person name="Fujiyama A."/>
            <person name="Inagaki F."/>
            <person name="Takami H."/>
        </authorList>
    </citation>
    <scope>NUCLEOTIDE SEQUENCE</scope>
    <source>
        <strain evidence="2">Expedition CK06-06</strain>
    </source>
</reference>
<evidence type="ECO:0000313" key="2">
    <source>
        <dbReference type="EMBL" id="GAJ18252.1"/>
    </source>
</evidence>
<dbReference type="AlphaFoldDB" id="X1VI42"/>
<proteinExistence type="predicted"/>
<dbReference type="SUPFAM" id="SSF53756">
    <property type="entry name" value="UDP-Glycosyltransferase/glycogen phosphorylase"/>
    <property type="match status" value="1"/>
</dbReference>
<feature type="domain" description="Spore protein YkvP/CgeB glycosyl transferase-like" evidence="1">
    <location>
        <begin position="37"/>
        <end position="129"/>
    </location>
</feature>
<dbReference type="Gene3D" id="3.40.50.2000">
    <property type="entry name" value="Glycogen Phosphorylase B"/>
    <property type="match status" value="1"/>
</dbReference>
<evidence type="ECO:0000259" key="1">
    <source>
        <dbReference type="Pfam" id="PF13524"/>
    </source>
</evidence>
<feature type="non-terminal residue" evidence="2">
    <location>
        <position position="1"/>
    </location>
</feature>
<name>X1VI42_9ZZZZ</name>
<protein>
    <recommendedName>
        <fullName evidence="1">Spore protein YkvP/CgeB glycosyl transferase-like domain-containing protein</fullName>
    </recommendedName>
</protein>
<sequence length="150" mass="17539">YGTGDYMEECLKIIKEENLQNIVYASKSFFAVEDLPYLLKDKDLGIIGNRNLPVAKYLLPVKMLEYMASGIPVITPRLENISYYFNESMVCFYKPGNIDDLANKIVYLYSHPEARGKIKESAYEFIQKNNWQVEERKYYSLISKNFTVYP</sequence>